<protein>
    <submittedName>
        <fullName evidence="1">Uncharacterized protein</fullName>
    </submittedName>
</protein>
<accession>A0A2R8BU46</accession>
<reference evidence="1 2" key="1">
    <citation type="submission" date="2018-03" db="EMBL/GenBank/DDBJ databases">
        <authorList>
            <person name="Keele B.F."/>
        </authorList>
    </citation>
    <scope>NUCLEOTIDE SEQUENCE [LARGE SCALE GENOMIC DNA]</scope>
    <source>
        <strain evidence="1 2">CECT 8504</strain>
    </source>
</reference>
<dbReference type="EMBL" id="ONZF01000003">
    <property type="protein sequence ID" value="SPJ23672.1"/>
    <property type="molecule type" value="Genomic_DNA"/>
</dbReference>
<evidence type="ECO:0000313" key="1">
    <source>
        <dbReference type="EMBL" id="SPJ23672.1"/>
    </source>
</evidence>
<name>A0A2R8BU46_9RHOB</name>
<organism evidence="1 2">
    <name type="scientific">Palleronia abyssalis</name>
    <dbReference type="NCBI Taxonomy" id="1501240"/>
    <lineage>
        <taxon>Bacteria</taxon>
        <taxon>Pseudomonadati</taxon>
        <taxon>Pseudomonadota</taxon>
        <taxon>Alphaproteobacteria</taxon>
        <taxon>Rhodobacterales</taxon>
        <taxon>Roseobacteraceae</taxon>
        <taxon>Palleronia</taxon>
    </lineage>
</organism>
<gene>
    <name evidence="1" type="ORF">PAA8504_01485</name>
</gene>
<dbReference type="RefSeq" id="WP_146190460.1">
    <property type="nucleotide sequence ID" value="NZ_ONZF01000003.1"/>
</dbReference>
<proteinExistence type="predicted"/>
<sequence>MVFAADAAKTMSIAPDIQARLLEQLARFEVEPFERARAIAGWRSPDVAALDLGREEALLSVLRQALYLGDRNVARQPLRHVAAQLGITLDEHDDDWTALAYEATKVLLDVSQERYRRQQGLYDRPTVFFRPAVAASGSSATRPAATLAGATVAPAAFACASAEPEPARAATLATSEPGANAMQPEAVTPALLEEMTTCEPAVPSSKVSAALHGSTSLTPIIVPAGLQNPEGYDEESWQKVRIAARPPRILIDRKLLTEESLAAIEKERGITLPEAVNLYLELRGLGDMKDFDKDQKRFPANGARWQKENTSNARLATTFWPEMLGDGAVDEIEVDAVNDALTHLLKVPANHGRSPKDRGRYQFIEMADAKDRKIPLRRHILTSDTGMGRNLRNGRLG</sequence>
<dbReference type="Proteomes" id="UP000244912">
    <property type="component" value="Unassembled WGS sequence"/>
</dbReference>
<dbReference type="OrthoDB" id="7222937at2"/>
<keyword evidence="2" id="KW-1185">Reference proteome</keyword>
<dbReference type="AlphaFoldDB" id="A0A2R8BU46"/>
<evidence type="ECO:0000313" key="2">
    <source>
        <dbReference type="Proteomes" id="UP000244912"/>
    </source>
</evidence>